<dbReference type="STRING" id="1433126.BN938_1055"/>
<dbReference type="EMBL" id="HG934468">
    <property type="protein sequence ID" value="CDN31151.1"/>
    <property type="molecule type" value="Genomic_DNA"/>
</dbReference>
<dbReference type="KEGG" id="rbc:BN938_1055"/>
<keyword evidence="2" id="KW-1185">Reference proteome</keyword>
<evidence type="ECO:0000313" key="2">
    <source>
        <dbReference type="Proteomes" id="UP000027616"/>
    </source>
</evidence>
<protein>
    <submittedName>
        <fullName evidence="1">Uncharacterized protein</fullName>
    </submittedName>
</protein>
<dbReference type="Proteomes" id="UP000027616">
    <property type="component" value="Chromosome I"/>
</dbReference>
<dbReference type="Gene3D" id="1.10.30.50">
    <property type="match status" value="1"/>
</dbReference>
<sequence length="251" mass="29164">MSRIVLCKAIELESVITEFETQIKKTPKGIDAFKNYMEGQYDDFIGKYGYELATKLNVKVCPYCNRQYTSTIKKKGEKITRPQFDHFYPKSRYPYLALSLYNLVPCCPNCNHSKGEDAISINPHINGFGDDCRFEIDTIEECVFGNNNRNSWGIKLPDSGEHSNHIEIFALNDLYNEHKDYVEEIVFKAQAYSDNYCEDIKKFTRSLSDYVLTEKEIKLLIFGNYTHISEYSKRPLSKLTADILHQLEILK</sequence>
<proteinExistence type="predicted"/>
<gene>
    <name evidence="1" type="ORF">BN938_1055</name>
</gene>
<dbReference type="HOGENOM" id="CLU_051468_1_1_10"/>
<evidence type="ECO:0000313" key="1">
    <source>
        <dbReference type="EMBL" id="CDN31151.1"/>
    </source>
</evidence>
<accession>A0A060R7C7</accession>
<dbReference type="AlphaFoldDB" id="A0A060R7C7"/>
<dbReference type="eggNOG" id="COG1403">
    <property type="taxonomic scope" value="Bacteria"/>
</dbReference>
<reference evidence="1 2" key="1">
    <citation type="journal article" date="2015" name="Genome Announc.">
        <title>Complete Genome Sequence of the Novel Leech Symbiont Mucinivorans hirudinis M3T.</title>
        <authorList>
            <person name="Nelson M.C."/>
            <person name="Bomar L."/>
            <person name="Graf J."/>
        </authorList>
    </citation>
    <scope>NUCLEOTIDE SEQUENCE [LARGE SCALE GENOMIC DNA]</scope>
    <source>
        <strain evidence="2">M3</strain>
    </source>
</reference>
<name>A0A060R7C7_9BACT</name>
<organism evidence="1 2">
    <name type="scientific">Mucinivorans hirudinis</name>
    <dbReference type="NCBI Taxonomy" id="1433126"/>
    <lineage>
        <taxon>Bacteria</taxon>
        <taxon>Pseudomonadati</taxon>
        <taxon>Bacteroidota</taxon>
        <taxon>Bacteroidia</taxon>
        <taxon>Bacteroidales</taxon>
        <taxon>Rikenellaceae</taxon>
        <taxon>Mucinivorans</taxon>
    </lineage>
</organism>
<dbReference type="PATRIC" id="fig|1433126.3.peg.1051"/>